<evidence type="ECO:0000256" key="3">
    <source>
        <dbReference type="ARBA" id="ARBA00022989"/>
    </source>
</evidence>
<dbReference type="GO" id="GO:0016020">
    <property type="term" value="C:membrane"/>
    <property type="evidence" value="ECO:0007669"/>
    <property type="project" value="UniProtKB-SubCell"/>
</dbReference>
<keyword evidence="2 5" id="KW-0812">Transmembrane</keyword>
<feature type="transmembrane region" description="Helical" evidence="5">
    <location>
        <begin position="108"/>
        <end position="125"/>
    </location>
</feature>
<dbReference type="Pfam" id="PF11846">
    <property type="entry name" value="Wzy_C_2"/>
    <property type="match status" value="1"/>
</dbReference>
<dbReference type="Pfam" id="PF15864">
    <property type="entry name" value="PglL_A"/>
    <property type="match status" value="1"/>
</dbReference>
<feature type="domain" description="Protein glycosylation ligase" evidence="8">
    <location>
        <begin position="99"/>
        <end position="123"/>
    </location>
</feature>
<dbReference type="PANTHER" id="PTHR37422">
    <property type="entry name" value="TEICHURONIC ACID BIOSYNTHESIS PROTEIN TUAE"/>
    <property type="match status" value="1"/>
</dbReference>
<feature type="domain" description="O-antigen ligase-related" evidence="6">
    <location>
        <begin position="145"/>
        <end position="294"/>
    </location>
</feature>
<keyword evidence="4 5" id="KW-0472">Membrane</keyword>
<evidence type="ECO:0000256" key="2">
    <source>
        <dbReference type="ARBA" id="ARBA00022692"/>
    </source>
</evidence>
<sequence length="505" mass="54841">MSALAVLAVALPFLWCFTRPPSTNFWPLAASWLCAALLLLVSAAQGWVGQPWRTQHRARLLAAGLLLAALASSAIGLAQYFGLHGALAPWVYDAPIGQAMGNLRQRNQQATLLSLGVWALVWWVAQSRAAGRPAAPRWRVAALWAAMALLAVGSAATASRTGLLQWLLLLCLAGLWRERLGAGACKLLAGGLLLYVLAGWMLPALLWRTAGVHGSGVFTRVAASYGCGSRRVLWSNVLDLIALRPWLGWGWGELDYAHYITLFSGERFCTLLDNAHNLPLHLAVELGLPAALMACAIAGALVWRARPWQETAPQRQLAWGILLAITAHSMLEFPLWYGPFQLAALCALGLLFTPESAKKFKEKWPLAQYLQALPAIILIVIVGAVARQYAAVSQLYYPLSERSAALRLDAQGRVVGAPLFDDAARFAHLTTQTVTPANAAQVHAMASDLLHYSPEPRVIERLIESAELLGLADEARFHRRRYAAAYPADYARWLRGGKASGALGH</sequence>
<feature type="transmembrane region" description="Helical" evidence="5">
    <location>
        <begin position="286"/>
        <end position="305"/>
    </location>
</feature>
<evidence type="ECO:0000256" key="1">
    <source>
        <dbReference type="ARBA" id="ARBA00004141"/>
    </source>
</evidence>
<dbReference type="OrthoDB" id="4448at2"/>
<feature type="transmembrane region" description="Helical" evidence="5">
    <location>
        <begin position="187"/>
        <end position="207"/>
    </location>
</feature>
<comment type="subcellular location">
    <subcellularLocation>
        <location evidence="1">Membrane</location>
        <topology evidence="1">Multi-pass membrane protein</topology>
    </subcellularLocation>
</comment>
<evidence type="ECO:0000259" key="6">
    <source>
        <dbReference type="Pfam" id="PF04932"/>
    </source>
</evidence>
<evidence type="ECO:0000313" key="10">
    <source>
        <dbReference type="Proteomes" id="UP000266302"/>
    </source>
</evidence>
<evidence type="ECO:0000256" key="4">
    <source>
        <dbReference type="ARBA" id="ARBA00023136"/>
    </source>
</evidence>
<organism evidence="9 10">
    <name type="scientific">Simplicispira hankyongi</name>
    <dbReference type="NCBI Taxonomy" id="2315688"/>
    <lineage>
        <taxon>Bacteria</taxon>
        <taxon>Pseudomonadati</taxon>
        <taxon>Pseudomonadota</taxon>
        <taxon>Betaproteobacteria</taxon>
        <taxon>Burkholderiales</taxon>
        <taxon>Comamonadaceae</taxon>
        <taxon>Simplicispira</taxon>
    </lineage>
</organism>
<feature type="transmembrane region" description="Helical" evidence="5">
    <location>
        <begin position="28"/>
        <end position="48"/>
    </location>
</feature>
<dbReference type="PANTHER" id="PTHR37422:SF21">
    <property type="entry name" value="EXOQ-LIKE PROTEIN"/>
    <property type="match status" value="1"/>
</dbReference>
<dbReference type="AlphaFoldDB" id="A0A398C6G0"/>
<feature type="transmembrane region" description="Helical" evidence="5">
    <location>
        <begin position="163"/>
        <end position="180"/>
    </location>
</feature>
<keyword evidence="3 5" id="KW-1133">Transmembrane helix</keyword>
<feature type="domain" description="Virulence factor membrane-bound polymerase C-terminal" evidence="7">
    <location>
        <begin position="317"/>
        <end position="493"/>
    </location>
</feature>
<dbReference type="InterPro" id="IPR051533">
    <property type="entry name" value="WaaL-like"/>
</dbReference>
<feature type="transmembrane region" description="Helical" evidence="5">
    <location>
        <begin position="137"/>
        <end position="157"/>
    </location>
</feature>
<proteinExistence type="predicted"/>
<protein>
    <submittedName>
        <fullName evidence="9">Polymerase</fullName>
    </submittedName>
</protein>
<accession>A0A398C6G0</accession>
<name>A0A398C6G0_9BURK</name>
<dbReference type="InterPro" id="IPR007016">
    <property type="entry name" value="O-antigen_ligase-rel_domated"/>
</dbReference>
<evidence type="ECO:0000259" key="7">
    <source>
        <dbReference type="Pfam" id="PF11846"/>
    </source>
</evidence>
<feature type="transmembrane region" description="Helical" evidence="5">
    <location>
        <begin position="317"/>
        <end position="334"/>
    </location>
</feature>
<gene>
    <name evidence="9" type="ORF">D3F03_12840</name>
</gene>
<dbReference type="InterPro" id="IPR031726">
    <property type="entry name" value="PglL_A"/>
</dbReference>
<reference evidence="9 10" key="1">
    <citation type="submission" date="2018-09" db="EMBL/GenBank/DDBJ databases">
        <title>Draft genome of Simplicispira sp. NY-02.</title>
        <authorList>
            <person name="Im W.T."/>
        </authorList>
    </citation>
    <scope>NUCLEOTIDE SEQUENCE [LARGE SCALE GENOMIC DNA]</scope>
    <source>
        <strain evidence="9 10">NY-02</strain>
    </source>
</reference>
<evidence type="ECO:0000313" key="9">
    <source>
        <dbReference type="EMBL" id="RID97804.1"/>
    </source>
</evidence>
<dbReference type="EMBL" id="QXJC01000005">
    <property type="protein sequence ID" value="RID97804.1"/>
    <property type="molecule type" value="Genomic_DNA"/>
</dbReference>
<dbReference type="InterPro" id="IPR021797">
    <property type="entry name" value="Wzy_C_2"/>
</dbReference>
<dbReference type="Pfam" id="PF04932">
    <property type="entry name" value="Wzy_C"/>
    <property type="match status" value="1"/>
</dbReference>
<keyword evidence="10" id="KW-1185">Reference proteome</keyword>
<evidence type="ECO:0000256" key="5">
    <source>
        <dbReference type="SAM" id="Phobius"/>
    </source>
</evidence>
<feature type="transmembrane region" description="Helical" evidence="5">
    <location>
        <begin position="60"/>
        <end position="81"/>
    </location>
</feature>
<feature type="transmembrane region" description="Helical" evidence="5">
    <location>
        <begin position="369"/>
        <end position="390"/>
    </location>
</feature>
<comment type="caution">
    <text evidence="9">The sequence shown here is derived from an EMBL/GenBank/DDBJ whole genome shotgun (WGS) entry which is preliminary data.</text>
</comment>
<evidence type="ECO:0000259" key="8">
    <source>
        <dbReference type="Pfam" id="PF15864"/>
    </source>
</evidence>
<dbReference type="Proteomes" id="UP000266302">
    <property type="component" value="Unassembled WGS sequence"/>
</dbReference>